<protein>
    <submittedName>
        <fullName evidence="9">Uncharacterized protein</fullName>
    </submittedName>
</protein>
<feature type="compositionally biased region" description="Basic and acidic residues" evidence="8">
    <location>
        <begin position="458"/>
        <end position="467"/>
    </location>
</feature>
<comment type="pathway">
    <text evidence="2">Protein modification; protein ubiquitination.</text>
</comment>
<feature type="region of interest" description="Disordered" evidence="8">
    <location>
        <begin position="1"/>
        <end position="28"/>
    </location>
</feature>
<dbReference type="PROSITE" id="PS50294">
    <property type="entry name" value="WD_REPEATS_REGION"/>
    <property type="match status" value="1"/>
</dbReference>
<dbReference type="OMA" id="GHCNNIF"/>
<comment type="similarity">
    <text evidence="5">Belongs to the WD repeat DCAF8 family.</text>
</comment>
<dbReference type="InterPro" id="IPR036322">
    <property type="entry name" value="WD40_repeat_dom_sf"/>
</dbReference>
<proteinExistence type="inferred from homology"/>
<dbReference type="PANTHER" id="PTHR15574">
    <property type="entry name" value="WD REPEAT DOMAIN-CONTAINING FAMILY"/>
    <property type="match status" value="1"/>
</dbReference>
<dbReference type="Proteomes" id="UP000694385">
    <property type="component" value="Unassembled WGS sequence"/>
</dbReference>
<dbReference type="PANTHER" id="PTHR15574:SF66">
    <property type="entry name" value="DDB1 AND CUL4 ASSOCIATED FACTOR 8 LIKE"/>
    <property type="match status" value="1"/>
</dbReference>
<dbReference type="FunFam" id="2.130.10.10:FF:000144">
    <property type="entry name" value="DDB1- and CUL4-associated factor 8"/>
    <property type="match status" value="1"/>
</dbReference>
<dbReference type="GO" id="GO:0016567">
    <property type="term" value="P:protein ubiquitination"/>
    <property type="evidence" value="ECO:0007669"/>
    <property type="project" value="UniProtKB-UniPathway"/>
</dbReference>
<feature type="compositionally biased region" description="Acidic residues" evidence="8">
    <location>
        <begin position="1"/>
        <end position="13"/>
    </location>
</feature>
<feature type="repeat" description="WD" evidence="7">
    <location>
        <begin position="92"/>
        <end position="124"/>
    </location>
</feature>
<dbReference type="GO" id="GO:0005737">
    <property type="term" value="C:cytoplasm"/>
    <property type="evidence" value="ECO:0007669"/>
    <property type="project" value="TreeGrafter"/>
</dbReference>
<keyword evidence="3 7" id="KW-0853">WD repeat</keyword>
<evidence type="ECO:0000256" key="5">
    <source>
        <dbReference type="ARBA" id="ARBA00060821"/>
    </source>
</evidence>
<feature type="region of interest" description="Disordered" evidence="8">
    <location>
        <begin position="458"/>
        <end position="491"/>
    </location>
</feature>
<reference evidence="9" key="2">
    <citation type="submission" date="2025-09" db="UniProtKB">
        <authorList>
            <consortium name="Ensembl"/>
        </authorList>
    </citation>
    <scope>IDENTIFICATION</scope>
</reference>
<dbReference type="InterPro" id="IPR015943">
    <property type="entry name" value="WD40/YVTN_repeat-like_dom_sf"/>
</dbReference>
<organism evidence="9 10">
    <name type="scientific">Jaculus jaculus</name>
    <name type="common">Lesser Egyptian jerboa</name>
    <dbReference type="NCBI Taxonomy" id="51337"/>
    <lineage>
        <taxon>Eukaryota</taxon>
        <taxon>Metazoa</taxon>
        <taxon>Chordata</taxon>
        <taxon>Craniata</taxon>
        <taxon>Vertebrata</taxon>
        <taxon>Euteleostomi</taxon>
        <taxon>Mammalia</taxon>
        <taxon>Eutheria</taxon>
        <taxon>Euarchontoglires</taxon>
        <taxon>Glires</taxon>
        <taxon>Rodentia</taxon>
        <taxon>Myomorpha</taxon>
        <taxon>Dipodoidea</taxon>
        <taxon>Dipodidae</taxon>
        <taxon>Dipodinae</taxon>
        <taxon>Jaculus</taxon>
    </lineage>
</organism>
<keyword evidence="10" id="KW-1185">Reference proteome</keyword>
<evidence type="ECO:0000256" key="7">
    <source>
        <dbReference type="PROSITE-ProRule" id="PRU00221"/>
    </source>
</evidence>
<evidence type="ECO:0000256" key="6">
    <source>
        <dbReference type="ARBA" id="ARBA00066171"/>
    </source>
</evidence>
<accession>A0A8C5KSX1</accession>
<sequence length="491" mass="54698">EVVENNGEETQEESEGHEGCAEPRRARGEQSHFYENASLDQWLSLETSALPRPRWQVLSRLRDRQLGSSAHFVYDACGARAFVQRFCLQYSLEGHAACVNTVHFNQRGTRLASSSEDLHVIVWDWVHQRPVLNFHSGHQYNVLQTQFLPNSNDSMLATSGLDGRVRVAYLSAMPSTEITKCLVRHTGAAHKLALEPDSPSKFLTCGEDGVVFKIDLRQSPPASKVVVTKENEKKVGLYAICTNPANIYQFGVGGQDQFVRIYDQRKIDQKENNGVLKKFCPHHLAETNSPPYVTGLTYSHDGTELLASYNDDDIFLFISSDDDGAQYKKRYKGHRNNATVKSVHFYGPRSEFVVSGSDCGHIFFWEKSSCQIAQFLEGDDGGIVHSIDPHPNLPVMASCGLDEEVKVWAPTAGAPTELPGIKDVVKINRQKGDDFNLYHASLFDNHMLWFLTSHLTEGHPQHPENTPRHGASSAGVDVSDSTSEEEGQGRG</sequence>
<dbReference type="InterPro" id="IPR001680">
    <property type="entry name" value="WD40_rpt"/>
</dbReference>
<evidence type="ECO:0000313" key="10">
    <source>
        <dbReference type="Proteomes" id="UP000694385"/>
    </source>
</evidence>
<name>A0A8C5KSX1_JACJA</name>
<evidence type="ECO:0000256" key="2">
    <source>
        <dbReference type="ARBA" id="ARBA00004906"/>
    </source>
</evidence>
<keyword evidence="4" id="KW-0677">Repeat</keyword>
<evidence type="ECO:0000256" key="4">
    <source>
        <dbReference type="ARBA" id="ARBA00022737"/>
    </source>
</evidence>
<dbReference type="SUPFAM" id="SSF50978">
    <property type="entry name" value="WD40 repeat-like"/>
    <property type="match status" value="1"/>
</dbReference>
<dbReference type="Gene3D" id="2.130.10.10">
    <property type="entry name" value="YVTN repeat-like/Quinoprotein amine dehydrogenase"/>
    <property type="match status" value="1"/>
</dbReference>
<evidence type="ECO:0000256" key="3">
    <source>
        <dbReference type="ARBA" id="ARBA00022574"/>
    </source>
</evidence>
<evidence type="ECO:0000256" key="8">
    <source>
        <dbReference type="SAM" id="MobiDB-lite"/>
    </source>
</evidence>
<dbReference type="SMART" id="SM00320">
    <property type="entry name" value="WD40"/>
    <property type="match status" value="7"/>
</dbReference>
<evidence type="ECO:0000256" key="1">
    <source>
        <dbReference type="ARBA" id="ARBA00002614"/>
    </source>
</evidence>
<feature type="compositionally biased region" description="Basic and acidic residues" evidence="8">
    <location>
        <begin position="14"/>
        <end position="28"/>
    </location>
</feature>
<dbReference type="PROSITE" id="PS50082">
    <property type="entry name" value="WD_REPEATS_2"/>
    <property type="match status" value="1"/>
</dbReference>
<comment type="function">
    <text evidence="1">May function as a substrate receptor for CUL4-DDB1 E3 ubiquitin-protein ligase complex.</text>
</comment>
<dbReference type="AlphaFoldDB" id="A0A8C5KSX1"/>
<dbReference type="Pfam" id="PF00400">
    <property type="entry name" value="WD40"/>
    <property type="match status" value="3"/>
</dbReference>
<dbReference type="GO" id="GO:0080008">
    <property type="term" value="C:Cul4-RING E3 ubiquitin ligase complex"/>
    <property type="evidence" value="ECO:0007669"/>
    <property type="project" value="TreeGrafter"/>
</dbReference>
<feature type="compositionally biased region" description="Acidic residues" evidence="8">
    <location>
        <begin position="482"/>
        <end position="491"/>
    </location>
</feature>
<dbReference type="GeneTree" id="ENSGT00950000182900"/>
<dbReference type="Ensembl" id="ENSJJAT00000019779.1">
    <property type="protein sequence ID" value="ENSJJAP00000013289.1"/>
    <property type="gene ID" value="ENSJJAG00000016098.1"/>
</dbReference>
<reference evidence="9" key="1">
    <citation type="submission" date="2025-08" db="UniProtKB">
        <authorList>
            <consortium name="Ensembl"/>
        </authorList>
    </citation>
    <scope>IDENTIFICATION</scope>
</reference>
<comment type="subunit">
    <text evidence="6">Interacts with DDB1, CUL4A and CUL4B. Interacts with KPNA1, KPNB1 and XPO1.</text>
</comment>
<dbReference type="UniPathway" id="UPA00143"/>
<dbReference type="InterPro" id="IPR045151">
    <property type="entry name" value="DCAF8"/>
</dbReference>
<evidence type="ECO:0000313" key="9">
    <source>
        <dbReference type="Ensembl" id="ENSJJAP00000013289.1"/>
    </source>
</evidence>